<dbReference type="InterPro" id="IPR006958">
    <property type="entry name" value="Mak16"/>
</dbReference>
<dbReference type="PANTHER" id="PTHR23405">
    <property type="entry name" value="MAINTENANCE OF KILLER 16 MAK16 PROTEIN-RELATED"/>
    <property type="match status" value="1"/>
</dbReference>
<evidence type="ECO:0000313" key="7">
    <source>
        <dbReference type="EMBL" id="KPI91134.1"/>
    </source>
</evidence>
<evidence type="ECO:0000256" key="3">
    <source>
        <dbReference type="ARBA" id="ARBA00023242"/>
    </source>
</evidence>
<dbReference type="AlphaFoldDB" id="A0A194PEL5"/>
<gene>
    <name evidence="7" type="ORF">RR46_14638</name>
</gene>
<feature type="compositionally biased region" description="Basic and acidic residues" evidence="5">
    <location>
        <begin position="189"/>
        <end position="200"/>
    </location>
</feature>
<evidence type="ECO:0000256" key="1">
    <source>
        <dbReference type="ARBA" id="ARBA00004123"/>
    </source>
</evidence>
<dbReference type="GO" id="GO:0000460">
    <property type="term" value="P:maturation of 5.8S rRNA"/>
    <property type="evidence" value="ECO:0007669"/>
    <property type="project" value="TreeGrafter"/>
</dbReference>
<dbReference type="STRING" id="66420.A0A194PEL5"/>
<accession>A0A194PEL5</accession>
<dbReference type="InterPro" id="IPR029004">
    <property type="entry name" value="Ribosomal_eL28/Mak16"/>
</dbReference>
<organism evidence="7 8">
    <name type="scientific">Papilio xuthus</name>
    <name type="common">Asian swallowtail butterfly</name>
    <dbReference type="NCBI Taxonomy" id="66420"/>
    <lineage>
        <taxon>Eukaryota</taxon>
        <taxon>Metazoa</taxon>
        <taxon>Ecdysozoa</taxon>
        <taxon>Arthropoda</taxon>
        <taxon>Hexapoda</taxon>
        <taxon>Insecta</taxon>
        <taxon>Pterygota</taxon>
        <taxon>Neoptera</taxon>
        <taxon>Endopterygota</taxon>
        <taxon>Lepidoptera</taxon>
        <taxon>Glossata</taxon>
        <taxon>Ditrysia</taxon>
        <taxon>Papilionoidea</taxon>
        <taxon>Papilionidae</taxon>
        <taxon>Papilioninae</taxon>
        <taxon>Papilio</taxon>
    </lineage>
</organism>
<dbReference type="PIRSF" id="PIRSF003352">
    <property type="entry name" value="MAK16"/>
    <property type="match status" value="1"/>
</dbReference>
<name>A0A194PEL5_PAPXU</name>
<comment type="similarity">
    <text evidence="2 4">Belongs to the MAK16 family.</text>
</comment>
<evidence type="ECO:0000313" key="8">
    <source>
        <dbReference type="Proteomes" id="UP000053268"/>
    </source>
</evidence>
<dbReference type="GO" id="GO:0030687">
    <property type="term" value="C:preribosome, large subunit precursor"/>
    <property type="evidence" value="ECO:0007669"/>
    <property type="project" value="TreeGrafter"/>
</dbReference>
<feature type="domain" description="Ribosomal eL28/Mak16" evidence="6">
    <location>
        <begin position="16"/>
        <end position="111"/>
    </location>
</feature>
<dbReference type="Pfam" id="PF04874">
    <property type="entry name" value="Mak16"/>
    <property type="match status" value="1"/>
</dbReference>
<dbReference type="Gene3D" id="3.30.390.110">
    <property type="match status" value="1"/>
</dbReference>
<keyword evidence="8" id="KW-1185">Reference proteome</keyword>
<dbReference type="FunFam" id="3.30.390.110:FF:000001">
    <property type="entry name" value="Protein MAK16 homolog"/>
    <property type="match status" value="1"/>
</dbReference>
<protein>
    <recommendedName>
        <fullName evidence="4">Protein MAK16 homolog</fullName>
    </recommendedName>
</protein>
<dbReference type="Proteomes" id="UP000053268">
    <property type="component" value="Unassembled WGS sequence"/>
</dbReference>
<dbReference type="GO" id="GO:0000470">
    <property type="term" value="P:maturation of LSU-rRNA"/>
    <property type="evidence" value="ECO:0007669"/>
    <property type="project" value="TreeGrafter"/>
</dbReference>
<dbReference type="GO" id="GO:0005730">
    <property type="term" value="C:nucleolus"/>
    <property type="evidence" value="ECO:0007669"/>
    <property type="project" value="UniProtKB-UniRule"/>
</dbReference>
<dbReference type="EMBL" id="KQ459606">
    <property type="protein sequence ID" value="KPI91134.1"/>
    <property type="molecule type" value="Genomic_DNA"/>
</dbReference>
<evidence type="ECO:0000259" key="6">
    <source>
        <dbReference type="Pfam" id="PF01778"/>
    </source>
</evidence>
<comment type="subcellular location">
    <subcellularLocation>
        <location evidence="1">Nucleus</location>
    </subcellularLocation>
</comment>
<proteinExistence type="inferred from homology"/>
<reference evidence="7 8" key="1">
    <citation type="journal article" date="2015" name="Nat. Commun.">
        <title>Outbred genome sequencing and CRISPR/Cas9 gene editing in butterflies.</title>
        <authorList>
            <person name="Li X."/>
            <person name="Fan D."/>
            <person name="Zhang W."/>
            <person name="Liu G."/>
            <person name="Zhang L."/>
            <person name="Zhao L."/>
            <person name="Fang X."/>
            <person name="Chen L."/>
            <person name="Dong Y."/>
            <person name="Chen Y."/>
            <person name="Ding Y."/>
            <person name="Zhao R."/>
            <person name="Feng M."/>
            <person name="Zhu Y."/>
            <person name="Feng Y."/>
            <person name="Jiang X."/>
            <person name="Zhu D."/>
            <person name="Xiang H."/>
            <person name="Feng X."/>
            <person name="Li S."/>
            <person name="Wang J."/>
            <person name="Zhang G."/>
            <person name="Kronforst M.R."/>
            <person name="Wang W."/>
        </authorList>
    </citation>
    <scope>NUCLEOTIDE SEQUENCE [LARGE SCALE GENOMIC DNA]</scope>
    <source>
        <strain evidence="7">Ya'a_city_454_Px</strain>
        <tissue evidence="7">Whole body</tissue>
    </source>
</reference>
<sequence length="248" mass="29472">MQHDDVCSYWLSVMTKTQHFCRNEYNLTGLCSRSSCPLANSKYATIREENGIIYLYMKTAERVMFPAKQWEKVKLSRNFEKAIYQINENLLYWPAFIQSKCKQRFVKITQYLIRMRKLKLRRVKELVPIQRKIERRERRREEKALVAARIDNAIEKQLLERLKKGTYNDIYNFPQMAFDAALKAEEISSERESDSGRKENVNVQSDFESDTSDIEDMAVKMTSRKKPRVEIEYETEPIASVSRKKIKQ</sequence>
<dbReference type="PANTHER" id="PTHR23405:SF4">
    <property type="entry name" value="PROTEIN MAK16 HOMOLOG"/>
    <property type="match status" value="1"/>
</dbReference>
<evidence type="ECO:0000256" key="5">
    <source>
        <dbReference type="SAM" id="MobiDB-lite"/>
    </source>
</evidence>
<dbReference type="Pfam" id="PF01778">
    <property type="entry name" value="Ribosomal_L28e"/>
    <property type="match status" value="1"/>
</dbReference>
<evidence type="ECO:0000256" key="4">
    <source>
        <dbReference type="PIRNR" id="PIRNR003352"/>
    </source>
</evidence>
<feature type="region of interest" description="Disordered" evidence="5">
    <location>
        <begin position="189"/>
        <end position="215"/>
    </location>
</feature>
<keyword evidence="3 4" id="KW-0539">Nucleus</keyword>
<evidence type="ECO:0000256" key="2">
    <source>
        <dbReference type="ARBA" id="ARBA00005514"/>
    </source>
</evidence>